<dbReference type="EMBL" id="FNPI01000017">
    <property type="protein sequence ID" value="SDZ55500.1"/>
    <property type="molecule type" value="Genomic_DNA"/>
</dbReference>
<evidence type="ECO:0000256" key="2">
    <source>
        <dbReference type="ARBA" id="ARBA00032904"/>
    </source>
</evidence>
<dbReference type="GO" id="GO:0046872">
    <property type="term" value="F:metal ion binding"/>
    <property type="evidence" value="ECO:0007669"/>
    <property type="project" value="InterPro"/>
</dbReference>
<dbReference type="SUPFAM" id="SSF54975">
    <property type="entry name" value="Acylphosphatase/BLUF domain-like"/>
    <property type="match status" value="1"/>
</dbReference>
<dbReference type="InterPro" id="IPR001792">
    <property type="entry name" value="Acylphosphatase-like_dom"/>
</dbReference>
<organism evidence="9 10">
    <name type="scientific">Evansella caseinilytica</name>
    <dbReference type="NCBI Taxonomy" id="1503961"/>
    <lineage>
        <taxon>Bacteria</taxon>
        <taxon>Bacillati</taxon>
        <taxon>Bacillota</taxon>
        <taxon>Bacilli</taxon>
        <taxon>Bacillales</taxon>
        <taxon>Bacillaceae</taxon>
        <taxon>Evansella</taxon>
    </lineage>
</organism>
<keyword evidence="9" id="KW-0436">Ligase</keyword>
<comment type="caution">
    <text evidence="4">Lacks conserved residue(s) required for the propagation of feature annotation.</text>
</comment>
<evidence type="ECO:0000259" key="8">
    <source>
        <dbReference type="PROSITE" id="PS51160"/>
    </source>
</evidence>
<dbReference type="STRING" id="1503961.SAMN05421736_1174"/>
<dbReference type="GO" id="GO:0005737">
    <property type="term" value="C:cytoplasm"/>
    <property type="evidence" value="ECO:0007669"/>
    <property type="project" value="TreeGrafter"/>
</dbReference>
<keyword evidence="3" id="KW-0547">Nucleotide-binding</keyword>
<sequence>MMDKKFNWLQHLDDSIPSSAYGYKLCIYSIALEGWRRGLRLKFFNVFRKDRGTTKLTVRFSLSYNGKEHKFAVSRGDLVSKQAISICVDKDKTKEYLLKANVSVPEGKSFGSSSSNEEIVEYFKTLNYPVVLKPTDAGGGKGVITNITNIVELEEALNLVRTELQYKDVILEKYIQGEDHRIYVIGDNVIGVYKRIAANVIGDGEKNIDELIDIKNKERKKNPYLFGRLIKKDKEMDNFLKARGLTLKSVPKKGDRVFLREKGSLSAGGEPIDVTDKIPNHIKKTAIDAARAIPGLPQCAVDMIIDKESNIGVVNEVNSKPQISNHLYPVEGYARDIPKAIIDYYFPETIKESRKDCFYFDFDNFLPLLINGFVEEVVVPCVPKGEIVKKKLTVSGSLPAIGYKKWIKKAAHSLRLNGFVESPKTGKLIVVVAGEKESINKFKTKLQTQSPVELDKLNITEEEWGKTIKIGFEIINNSEKGNIDVYKNELKLLKRTNFKLKKSIKEIEKEKDSIRRSTSWRLTKPIRIAGDIFKVKK</sequence>
<dbReference type="PANTHER" id="PTHR21621">
    <property type="entry name" value="RIBOSOMAL PROTEIN S6 MODIFICATION PROTEIN"/>
    <property type="match status" value="1"/>
</dbReference>
<dbReference type="InterPro" id="IPR005479">
    <property type="entry name" value="CPAse_ATP-bd"/>
</dbReference>
<dbReference type="SUPFAM" id="SSF56059">
    <property type="entry name" value="Glutathione synthetase ATP-binding domain-like"/>
    <property type="match status" value="1"/>
</dbReference>
<proteinExistence type="inferred from homology"/>
<evidence type="ECO:0000256" key="4">
    <source>
        <dbReference type="PROSITE-ProRule" id="PRU00520"/>
    </source>
</evidence>
<dbReference type="PROSITE" id="PS51160">
    <property type="entry name" value="ACYLPHOSPHATASE_3"/>
    <property type="match status" value="1"/>
</dbReference>
<keyword evidence="10" id="KW-1185">Reference proteome</keyword>
<accession>A0A1H3TZ65</accession>
<reference evidence="10" key="1">
    <citation type="submission" date="2016-10" db="EMBL/GenBank/DDBJ databases">
        <authorList>
            <person name="Varghese N."/>
            <person name="Submissions S."/>
        </authorList>
    </citation>
    <scope>NUCLEOTIDE SEQUENCE [LARGE SCALE GENOMIC DNA]</scope>
    <source>
        <strain evidence="10">SP</strain>
    </source>
</reference>
<dbReference type="PANTHER" id="PTHR21621:SF0">
    <property type="entry name" value="BETA-CITRYLGLUTAMATE SYNTHASE B-RELATED"/>
    <property type="match status" value="1"/>
</dbReference>
<feature type="coiled-coil region" evidence="6">
    <location>
        <begin position="476"/>
        <end position="510"/>
    </location>
</feature>
<dbReference type="Gene3D" id="3.30.70.100">
    <property type="match status" value="1"/>
</dbReference>
<dbReference type="Proteomes" id="UP000198935">
    <property type="component" value="Unassembled WGS sequence"/>
</dbReference>
<dbReference type="GO" id="GO:0009432">
    <property type="term" value="P:SOS response"/>
    <property type="evidence" value="ECO:0007669"/>
    <property type="project" value="TreeGrafter"/>
</dbReference>
<feature type="domain" description="ATP-grasp" evidence="7">
    <location>
        <begin position="94"/>
        <end position="346"/>
    </location>
</feature>
<evidence type="ECO:0000256" key="5">
    <source>
        <dbReference type="RuleBase" id="RU004168"/>
    </source>
</evidence>
<evidence type="ECO:0000256" key="6">
    <source>
        <dbReference type="SAM" id="Coils"/>
    </source>
</evidence>
<evidence type="ECO:0000256" key="3">
    <source>
        <dbReference type="PROSITE-ProRule" id="PRU00409"/>
    </source>
</evidence>
<name>A0A1H3TZ65_9BACI</name>
<dbReference type="Pfam" id="PF02786">
    <property type="entry name" value="CPSase_L_D2"/>
    <property type="match status" value="1"/>
</dbReference>
<dbReference type="GO" id="GO:0018169">
    <property type="term" value="F:ribosomal S6-glutamic acid ligase activity"/>
    <property type="evidence" value="ECO:0007669"/>
    <property type="project" value="TreeGrafter"/>
</dbReference>
<dbReference type="Pfam" id="PF00708">
    <property type="entry name" value="Acylphosphatase"/>
    <property type="match status" value="1"/>
</dbReference>
<protein>
    <recommendedName>
        <fullName evidence="1">Acylphosphatase</fullName>
    </recommendedName>
    <alternativeName>
        <fullName evidence="2">Acylphosphate phosphohydrolase</fullName>
    </alternativeName>
</protein>
<feature type="domain" description="Acylphosphatase-like" evidence="8">
    <location>
        <begin position="389"/>
        <end position="476"/>
    </location>
</feature>
<evidence type="ECO:0000313" key="10">
    <source>
        <dbReference type="Proteomes" id="UP000198935"/>
    </source>
</evidence>
<dbReference type="PROSITE" id="PS50975">
    <property type="entry name" value="ATP_GRASP"/>
    <property type="match status" value="1"/>
</dbReference>
<dbReference type="AlphaFoldDB" id="A0A1H3TZ65"/>
<dbReference type="PROSITE" id="PS00866">
    <property type="entry name" value="CPSASE_1"/>
    <property type="match status" value="1"/>
</dbReference>
<dbReference type="InterPro" id="IPR036046">
    <property type="entry name" value="Acylphosphatase-like_dom_sf"/>
</dbReference>
<dbReference type="InterPro" id="IPR013815">
    <property type="entry name" value="ATP_grasp_subdomain_1"/>
</dbReference>
<gene>
    <name evidence="9" type="ORF">SAMN05421736_1174</name>
</gene>
<dbReference type="Gene3D" id="3.30.1490.20">
    <property type="entry name" value="ATP-grasp fold, A domain"/>
    <property type="match status" value="1"/>
</dbReference>
<dbReference type="Gene3D" id="3.30.470.20">
    <property type="entry name" value="ATP-grasp fold, B domain"/>
    <property type="match status" value="2"/>
</dbReference>
<evidence type="ECO:0000256" key="1">
    <source>
        <dbReference type="ARBA" id="ARBA00015991"/>
    </source>
</evidence>
<dbReference type="OrthoDB" id="9803907at2"/>
<keyword evidence="3" id="KW-0067">ATP-binding</keyword>
<evidence type="ECO:0000313" key="9">
    <source>
        <dbReference type="EMBL" id="SDZ55500.1"/>
    </source>
</evidence>
<evidence type="ECO:0000259" key="7">
    <source>
        <dbReference type="PROSITE" id="PS50975"/>
    </source>
</evidence>
<dbReference type="InterPro" id="IPR011761">
    <property type="entry name" value="ATP-grasp"/>
</dbReference>
<dbReference type="GO" id="GO:0005524">
    <property type="term" value="F:ATP binding"/>
    <property type="evidence" value="ECO:0007669"/>
    <property type="project" value="UniProtKB-UniRule"/>
</dbReference>
<keyword evidence="6" id="KW-0175">Coiled coil</keyword>
<comment type="similarity">
    <text evidence="5">Belongs to the acylphosphatase family.</text>
</comment>